<dbReference type="EMBL" id="AP008957">
    <property type="protein sequence ID" value="BAH33591.1"/>
    <property type="molecule type" value="Genomic_DNA"/>
</dbReference>
<reference evidence="2 3" key="2">
    <citation type="journal article" date="2006" name="Environ. Microbiol.">
        <title>Sequence analysis of three plasmids harboured in Rhodococcus erythropolis strain PR4.</title>
        <authorList>
            <person name="Sekine M."/>
            <person name="Tanikawa S."/>
            <person name="Omata S."/>
            <person name="Saito M."/>
            <person name="Fujisawa T."/>
            <person name="Tsukatani N."/>
            <person name="Tajima T."/>
            <person name="Sekigawa T."/>
            <person name="Kosugi H."/>
            <person name="Matsuo Y."/>
            <person name="Nishiko R."/>
            <person name="Imamura K."/>
            <person name="Ito M."/>
            <person name="Narita H."/>
            <person name="Tago S."/>
            <person name="Fujita N."/>
            <person name="Harayama S."/>
        </authorList>
    </citation>
    <scope>NUCLEOTIDE SEQUENCE [LARGE SCALE GENOMIC DNA]</scope>
    <source>
        <strain evidence="3">PR4 / NBRC 100887</strain>
    </source>
</reference>
<evidence type="ECO:0000256" key="1">
    <source>
        <dbReference type="SAM" id="MobiDB-lite"/>
    </source>
</evidence>
<proteinExistence type="predicted"/>
<organism evidence="2 3">
    <name type="scientific">Rhodococcus erythropolis (strain PR4 / NBRC 100887)</name>
    <dbReference type="NCBI Taxonomy" id="234621"/>
    <lineage>
        <taxon>Bacteria</taxon>
        <taxon>Bacillati</taxon>
        <taxon>Actinomycetota</taxon>
        <taxon>Actinomycetes</taxon>
        <taxon>Mycobacteriales</taxon>
        <taxon>Nocardiaceae</taxon>
        <taxon>Rhodococcus</taxon>
        <taxon>Rhodococcus erythropolis group</taxon>
    </lineage>
</organism>
<feature type="region of interest" description="Disordered" evidence="1">
    <location>
        <begin position="44"/>
        <end position="93"/>
    </location>
</feature>
<dbReference type="KEGG" id="rer:RER_28830"/>
<dbReference type="HOGENOM" id="CLU_2024932_0_0_11"/>
<reference evidence="3" key="1">
    <citation type="submission" date="2005-03" db="EMBL/GenBank/DDBJ databases">
        <title>Comparison of the complete genome sequences of Rhodococcus erythropolis PR4 and Rhodococcus opacus B4.</title>
        <authorList>
            <person name="Takarada H."/>
            <person name="Sekine M."/>
            <person name="Hosoyama A."/>
            <person name="Yamada R."/>
            <person name="Fujisawa T."/>
            <person name="Omata S."/>
            <person name="Shimizu A."/>
            <person name="Tsukatani N."/>
            <person name="Tanikawa S."/>
            <person name="Fujita N."/>
            <person name="Harayama S."/>
        </authorList>
    </citation>
    <scope>NUCLEOTIDE SEQUENCE [LARGE SCALE GENOMIC DNA]</scope>
    <source>
        <strain evidence="3">PR4 / NBRC 100887</strain>
    </source>
</reference>
<name>C0ZZ06_RHOE4</name>
<accession>C0ZZ06</accession>
<sequence>MRVASFDQLSTQMDFALYSAPLESQVMNMPYWKDLIYEGELLTDAGEGTPRDLSNDISESEAGRASARRDAEQFRASVNDKRPRDPDRPEHQLQDVIDAYRWNHPDAAGAVRRGIGFTRPGR</sequence>
<feature type="compositionally biased region" description="Basic and acidic residues" evidence="1">
    <location>
        <begin position="67"/>
        <end position="93"/>
    </location>
</feature>
<dbReference type="Proteomes" id="UP000002204">
    <property type="component" value="Chromosome"/>
</dbReference>
<evidence type="ECO:0000313" key="3">
    <source>
        <dbReference type="Proteomes" id="UP000002204"/>
    </source>
</evidence>
<protein>
    <submittedName>
        <fullName evidence="2">Uncharacterized protein</fullName>
    </submittedName>
</protein>
<gene>
    <name evidence="2" type="ordered locus">RER_28830</name>
</gene>
<evidence type="ECO:0000313" key="2">
    <source>
        <dbReference type="EMBL" id="BAH33591.1"/>
    </source>
</evidence>
<dbReference type="AlphaFoldDB" id="C0ZZ06"/>